<protein>
    <recommendedName>
        <fullName evidence="3 4">50S ribosomal protein L6</fullName>
    </recommendedName>
</protein>
<keyword evidence="1 5" id="KW-0689">Ribosomal protein</keyword>
<dbReference type="PANTHER" id="PTHR11655">
    <property type="entry name" value="60S/50S RIBOSOMAL PROTEIN L6/L9"/>
    <property type="match status" value="1"/>
</dbReference>
<keyword evidence="9" id="KW-1185">Reference proteome</keyword>
<dbReference type="Proteomes" id="UP000037086">
    <property type="component" value="Unassembled WGS sequence"/>
</dbReference>
<keyword evidence="2 5" id="KW-0687">Ribonucleoprotein</keyword>
<dbReference type="GO" id="GO:0002181">
    <property type="term" value="P:cytoplasmic translation"/>
    <property type="evidence" value="ECO:0007669"/>
    <property type="project" value="TreeGrafter"/>
</dbReference>
<evidence type="ECO:0000256" key="6">
    <source>
        <dbReference type="RuleBase" id="RU003870"/>
    </source>
</evidence>
<evidence type="ECO:0000313" key="9">
    <source>
        <dbReference type="Proteomes" id="UP000037086"/>
    </source>
</evidence>
<proteinExistence type="inferred from homology"/>
<reference evidence="8 9" key="1">
    <citation type="journal article" date="2015" name="BMC Microbiol.">
        <title>'Candidatus Phytoplasma phoenicium' associated with almond witches'-broom disease: from draft genome to genetic diversity among strain populations.</title>
        <authorList>
            <person name="Quaglino F."/>
            <person name="Kube M."/>
            <person name="Jawhari M."/>
            <person name="Abou-Jawdah Y."/>
            <person name="Siewert C."/>
            <person name="Choueiri E."/>
            <person name="Sobh H."/>
            <person name="Casati P."/>
            <person name="Tedeschi R."/>
            <person name="Molino Lova M."/>
            <person name="Alma A."/>
            <person name="Bianco P.A."/>
        </authorList>
    </citation>
    <scope>NUCLEOTIDE SEQUENCE [LARGE SCALE GENOMIC DNA]</scope>
    <source>
        <strain evidence="8 9">SA213</strain>
    </source>
</reference>
<dbReference type="NCBIfam" id="TIGR03654">
    <property type="entry name" value="L6_bact"/>
    <property type="match status" value="1"/>
</dbReference>
<feature type="domain" description="Large ribosomal subunit protein uL6 alpha-beta" evidence="7">
    <location>
        <begin position="91"/>
        <end position="165"/>
    </location>
</feature>
<evidence type="ECO:0000256" key="3">
    <source>
        <dbReference type="ARBA" id="ARBA00035454"/>
    </source>
</evidence>
<dbReference type="PATRIC" id="fig|198422.3.peg.75"/>
<dbReference type="OrthoDB" id="9805007at2"/>
<dbReference type="Pfam" id="PF00347">
    <property type="entry name" value="Ribosomal_L6"/>
    <property type="match status" value="2"/>
</dbReference>
<dbReference type="GO" id="GO:0019843">
    <property type="term" value="F:rRNA binding"/>
    <property type="evidence" value="ECO:0007669"/>
    <property type="project" value="UniProtKB-UniRule"/>
</dbReference>
<evidence type="ECO:0000256" key="2">
    <source>
        <dbReference type="ARBA" id="ARBA00023274"/>
    </source>
</evidence>
<dbReference type="PIRSF" id="PIRSF002162">
    <property type="entry name" value="Ribosomal_L6"/>
    <property type="match status" value="1"/>
</dbReference>
<comment type="function">
    <text evidence="6">This protein binds to the 23S rRNA, and is important in its secondary structure. It is located near the subunit interface in the base of the L7/L12 stalk, and near the tRNA binding site of the peptidyltransferase center.</text>
</comment>
<dbReference type="EMBL" id="JPSQ01000002">
    <property type="protein sequence ID" value="KND62777.1"/>
    <property type="molecule type" value="Genomic_DNA"/>
</dbReference>
<name>A0A0L0MJF3_9MOLU</name>
<feature type="domain" description="Large ribosomal subunit protein uL6 alpha-beta" evidence="7">
    <location>
        <begin position="11"/>
        <end position="79"/>
    </location>
</feature>
<organism evidence="8 9">
    <name type="scientific">Candidatus Phytoplasma phoenicium</name>
    <dbReference type="NCBI Taxonomy" id="198422"/>
    <lineage>
        <taxon>Bacteria</taxon>
        <taxon>Bacillati</taxon>
        <taxon>Mycoplasmatota</taxon>
        <taxon>Mollicutes</taxon>
        <taxon>Acholeplasmatales</taxon>
        <taxon>Acholeplasmataceae</taxon>
        <taxon>Candidatus Phytoplasma</taxon>
        <taxon>16SrIX (Pigeon pea witches'-broom group)</taxon>
    </lineage>
</organism>
<dbReference type="RefSeq" id="WP_050336945.1">
    <property type="nucleotide sequence ID" value="NZ_JPSQ01000002.1"/>
</dbReference>
<keyword evidence="6" id="KW-0694">RNA-binding</keyword>
<dbReference type="PRINTS" id="PR00059">
    <property type="entry name" value="RIBOSOMALL6"/>
</dbReference>
<dbReference type="InterPro" id="IPR036789">
    <property type="entry name" value="Ribosomal_uL6-like_a/b-dom_sf"/>
</dbReference>
<comment type="similarity">
    <text evidence="5">Belongs to the universal ribosomal protein uL6 family.</text>
</comment>
<comment type="caution">
    <text evidence="8">The sequence shown here is derived from an EMBL/GenBank/DDBJ whole genome shotgun (WGS) entry which is preliminary data.</text>
</comment>
<keyword evidence="6" id="KW-0699">rRNA-binding</keyword>
<dbReference type="InterPro" id="IPR000702">
    <property type="entry name" value="Ribosomal_uL6-like"/>
</dbReference>
<dbReference type="AlphaFoldDB" id="A0A0L0MJF3"/>
<evidence type="ECO:0000259" key="7">
    <source>
        <dbReference type="Pfam" id="PF00347"/>
    </source>
</evidence>
<dbReference type="SUPFAM" id="SSF56053">
    <property type="entry name" value="Ribosomal protein L6"/>
    <property type="match status" value="2"/>
</dbReference>
<dbReference type="InterPro" id="IPR020040">
    <property type="entry name" value="Ribosomal_uL6_a/b-dom"/>
</dbReference>
<dbReference type="GO" id="GO:0003735">
    <property type="term" value="F:structural constituent of ribosome"/>
    <property type="evidence" value="ECO:0007669"/>
    <property type="project" value="UniProtKB-UniRule"/>
</dbReference>
<sequence>MSRIGKKVINIPQGITVEIKENNLVNVKSSTNQCSYQFYPLLKINSKDNVITIERINNEVFMKKIHGTTRALLANMISGLNKSFTKKLELVGLGYDVKQDGQKLVFSLGFSHPIILPIPKKLQVEIIKNKEIIIKGADKQFIGEFAAKIAKLRKPDPYQGKGVCYEGQYIHRKAGKSAKK</sequence>
<evidence type="ECO:0000313" key="8">
    <source>
        <dbReference type="EMBL" id="KND62777.1"/>
    </source>
</evidence>
<accession>A0A0L0MJF3</accession>
<dbReference type="Gene3D" id="3.90.930.12">
    <property type="entry name" value="Ribosomal protein L6, alpha-beta domain"/>
    <property type="match status" value="2"/>
</dbReference>
<gene>
    <name evidence="8" type="primary">rplF</name>
    <name evidence="8" type="ORF">AlmWB_00310</name>
</gene>
<dbReference type="InterPro" id="IPR019906">
    <property type="entry name" value="Ribosomal_uL6_bac-type"/>
</dbReference>
<dbReference type="GO" id="GO:0022625">
    <property type="term" value="C:cytosolic large ribosomal subunit"/>
    <property type="evidence" value="ECO:0007669"/>
    <property type="project" value="UniProtKB-UniRule"/>
</dbReference>
<evidence type="ECO:0000256" key="5">
    <source>
        <dbReference type="RuleBase" id="RU003869"/>
    </source>
</evidence>
<evidence type="ECO:0000256" key="1">
    <source>
        <dbReference type="ARBA" id="ARBA00022980"/>
    </source>
</evidence>
<evidence type="ECO:0000256" key="4">
    <source>
        <dbReference type="NCBIfam" id="TIGR03654"/>
    </source>
</evidence>
<dbReference type="PANTHER" id="PTHR11655:SF14">
    <property type="entry name" value="LARGE RIBOSOMAL SUBUNIT PROTEIN UL6M"/>
    <property type="match status" value="1"/>
</dbReference>